<protein>
    <submittedName>
        <fullName evidence="3">DsbC/DsbD-like thiol-disulfide interchange protein</fullName>
    </submittedName>
</protein>
<dbReference type="Pfam" id="PF11412">
    <property type="entry name" value="DsbD_N"/>
    <property type="match status" value="1"/>
</dbReference>
<reference evidence="3 4" key="1">
    <citation type="submission" date="2017-08" db="EMBL/GenBank/DDBJ databases">
        <authorList>
            <person name="de Groot N.N."/>
        </authorList>
    </citation>
    <scope>NUCLEOTIDE SEQUENCE [LARGE SCALE GENOMIC DNA]</scope>
    <source>
        <strain evidence="3 4">JC85</strain>
    </source>
</reference>
<gene>
    <name evidence="3" type="ORF">SAMN05892877_101241</name>
</gene>
<dbReference type="Proteomes" id="UP000219167">
    <property type="component" value="Unassembled WGS sequence"/>
</dbReference>
<dbReference type="AlphaFoldDB" id="A0A285U054"/>
<organism evidence="3 4">
    <name type="scientific">Rhizobium subbaraonis</name>
    <dbReference type="NCBI Taxonomy" id="908946"/>
    <lineage>
        <taxon>Bacteria</taxon>
        <taxon>Pseudomonadati</taxon>
        <taxon>Pseudomonadota</taxon>
        <taxon>Alphaproteobacteria</taxon>
        <taxon>Hyphomicrobiales</taxon>
        <taxon>Rhizobiaceae</taxon>
        <taxon>Rhizobium/Agrobacterium group</taxon>
        <taxon>Rhizobium</taxon>
    </lineage>
</organism>
<proteinExistence type="predicted"/>
<accession>A0A285U054</accession>
<evidence type="ECO:0000256" key="1">
    <source>
        <dbReference type="SAM" id="SignalP"/>
    </source>
</evidence>
<evidence type="ECO:0000259" key="2">
    <source>
        <dbReference type="Pfam" id="PF11412"/>
    </source>
</evidence>
<name>A0A285U054_9HYPH</name>
<sequence>MKRFRLLLSGLCALALSPGIAAAASSPWFETQGGGVRLVVLPEEPDGAIPALLDIKLEPGWKTYWRDPGESGISPSITFSEESGLTLQSVGFPVPKQFDDGFTRYAGYDRSVALPLTLRRTGAPADGGDISASIFLGVCKNICIPVQADLSVDVTAATTTDPVERAIVTAAIAALPAAPSPGFTVTDAHWNKAGDALMVSFTAPEPTTERPLQVFVSGPPGFQFDTSATPVRAGDAYQIEVPLRYRPKSANLAEADFLFTAASGGKTLEMQLAID</sequence>
<feature type="domain" description="Thiol:disulfide interchange protein DsbD N-terminal" evidence="2">
    <location>
        <begin position="47"/>
        <end position="151"/>
    </location>
</feature>
<evidence type="ECO:0000313" key="4">
    <source>
        <dbReference type="Proteomes" id="UP000219167"/>
    </source>
</evidence>
<dbReference type="InterPro" id="IPR028250">
    <property type="entry name" value="DsbDN"/>
</dbReference>
<evidence type="ECO:0000313" key="3">
    <source>
        <dbReference type="EMBL" id="SOC35212.1"/>
    </source>
</evidence>
<keyword evidence="4" id="KW-1185">Reference proteome</keyword>
<dbReference type="EMBL" id="OBQD01000001">
    <property type="protein sequence ID" value="SOC35212.1"/>
    <property type="molecule type" value="Genomic_DNA"/>
</dbReference>
<feature type="chain" id="PRO_5012651115" evidence="1">
    <location>
        <begin position="24"/>
        <end position="275"/>
    </location>
</feature>
<feature type="signal peptide" evidence="1">
    <location>
        <begin position="1"/>
        <end position="23"/>
    </location>
</feature>
<keyword evidence="1" id="KW-0732">Signal</keyword>
<dbReference type="RefSeq" id="WP_176526614.1">
    <property type="nucleotide sequence ID" value="NZ_OBQD01000001.1"/>
</dbReference>